<organism evidence="2 3">
    <name type="scientific">Seminavis robusta</name>
    <dbReference type="NCBI Taxonomy" id="568900"/>
    <lineage>
        <taxon>Eukaryota</taxon>
        <taxon>Sar</taxon>
        <taxon>Stramenopiles</taxon>
        <taxon>Ochrophyta</taxon>
        <taxon>Bacillariophyta</taxon>
        <taxon>Bacillariophyceae</taxon>
        <taxon>Bacillariophycidae</taxon>
        <taxon>Naviculales</taxon>
        <taxon>Naviculaceae</taxon>
        <taxon>Seminavis</taxon>
    </lineage>
</organism>
<gene>
    <name evidence="2" type="ORF">SEMRO_959_G224760.1</name>
</gene>
<dbReference type="InterPro" id="IPR049227">
    <property type="entry name" value="DUF6824"/>
</dbReference>
<dbReference type="EMBL" id="CAICTM010000957">
    <property type="protein sequence ID" value="CAB9518731.1"/>
    <property type="molecule type" value="Genomic_DNA"/>
</dbReference>
<protein>
    <submittedName>
        <fullName evidence="2">Nitrilase family, member 2</fullName>
    </submittedName>
</protein>
<name>A0A9N8EGB8_9STRA</name>
<comment type="caution">
    <text evidence="2">The sequence shown here is derived from an EMBL/GenBank/DDBJ whole genome shotgun (WGS) entry which is preliminary data.</text>
</comment>
<dbReference type="Pfam" id="PF20710">
    <property type="entry name" value="DUF6824"/>
    <property type="match status" value="1"/>
</dbReference>
<evidence type="ECO:0000259" key="1">
    <source>
        <dbReference type="Pfam" id="PF20710"/>
    </source>
</evidence>
<dbReference type="OrthoDB" id="48019at2759"/>
<evidence type="ECO:0000313" key="2">
    <source>
        <dbReference type="EMBL" id="CAB9518731.1"/>
    </source>
</evidence>
<feature type="domain" description="DUF6824" evidence="1">
    <location>
        <begin position="27"/>
        <end position="113"/>
    </location>
</feature>
<proteinExistence type="predicted"/>
<reference evidence="2" key="1">
    <citation type="submission" date="2020-06" db="EMBL/GenBank/DDBJ databases">
        <authorList>
            <consortium name="Plant Systems Biology data submission"/>
        </authorList>
    </citation>
    <scope>NUCLEOTIDE SEQUENCE</scope>
    <source>
        <strain evidence="2">D6</strain>
    </source>
</reference>
<dbReference type="AlphaFoldDB" id="A0A9N8EGB8"/>
<keyword evidence="3" id="KW-1185">Reference proteome</keyword>
<accession>A0A9N8EGB8</accession>
<evidence type="ECO:0000313" key="3">
    <source>
        <dbReference type="Proteomes" id="UP001153069"/>
    </source>
</evidence>
<dbReference type="Proteomes" id="UP001153069">
    <property type="component" value="Unassembled WGS sequence"/>
</dbReference>
<sequence length="335" mass="37419">MSPSTTNAKKQEARILPKDYIPGDNTVIICRGKRCITHEGNKRFRNIVKSELRGYVSTNNKIEKSVILLGVIRQVRKNNNDGIGFVKQDLSTGRWYELTEFASRVSAAQAFRDANSSGYKSSKQSKQKRRRMERLSSIIKKAPELEDRITVANSIRESVRPILPKSTSSSVGAEMTQPFAMVRASLNIPPRPMREVLSCACDLIETFDCSHHEDAGMPLMDTPSHGYSRQMSMNPAMMMNSNVMAPQMTTMPHLMNSSCGVPPQDMSLNNMMAPGLFPFRSNQVSMDPLPKEASLVTKPLMVALDDFEDDQDDEDDFLDVFHAISLPNLKAALKA</sequence>